<dbReference type="CDD" id="cd00093">
    <property type="entry name" value="HTH_XRE"/>
    <property type="match status" value="1"/>
</dbReference>
<dbReference type="Pfam" id="PF13560">
    <property type="entry name" value="HTH_31"/>
    <property type="match status" value="1"/>
</dbReference>
<dbReference type="SMART" id="SM00530">
    <property type="entry name" value="HTH_XRE"/>
    <property type="match status" value="1"/>
</dbReference>
<sequence>MYRKFHKLRVRFAELDLSQAEAARRAGIPPSTLTARMTGRLPFTARDIAGLCKALDIPTSEIGAYFFEDEPKPKAG</sequence>
<protein>
    <submittedName>
        <fullName evidence="2">Helix-turn-helix XRE-family like protein</fullName>
    </submittedName>
</protein>
<dbReference type="Gene3D" id="1.10.260.40">
    <property type="entry name" value="lambda repressor-like DNA-binding domains"/>
    <property type="match status" value="1"/>
</dbReference>
<feature type="domain" description="HTH cro/C1-type" evidence="1">
    <location>
        <begin position="8"/>
        <end position="62"/>
    </location>
</feature>
<name>A0A8S5PLZ2_9CAUD</name>
<dbReference type="EMBL" id="BK015456">
    <property type="protein sequence ID" value="DAE07768.1"/>
    <property type="molecule type" value="Genomic_DNA"/>
</dbReference>
<organism evidence="2">
    <name type="scientific">Siphoviridae sp. ctjBn3</name>
    <dbReference type="NCBI Taxonomy" id="2825630"/>
    <lineage>
        <taxon>Viruses</taxon>
        <taxon>Duplodnaviria</taxon>
        <taxon>Heunggongvirae</taxon>
        <taxon>Uroviricota</taxon>
        <taxon>Caudoviricetes</taxon>
    </lineage>
</organism>
<accession>A0A8S5PLZ2</accession>
<dbReference type="SUPFAM" id="SSF47413">
    <property type="entry name" value="lambda repressor-like DNA-binding domains"/>
    <property type="match status" value="1"/>
</dbReference>
<dbReference type="InterPro" id="IPR010982">
    <property type="entry name" value="Lambda_DNA-bd_dom_sf"/>
</dbReference>
<evidence type="ECO:0000313" key="2">
    <source>
        <dbReference type="EMBL" id="DAE07768.1"/>
    </source>
</evidence>
<dbReference type="PROSITE" id="PS50943">
    <property type="entry name" value="HTH_CROC1"/>
    <property type="match status" value="1"/>
</dbReference>
<dbReference type="GO" id="GO:0003677">
    <property type="term" value="F:DNA binding"/>
    <property type="evidence" value="ECO:0007669"/>
    <property type="project" value="InterPro"/>
</dbReference>
<evidence type="ECO:0000259" key="1">
    <source>
        <dbReference type="PROSITE" id="PS50943"/>
    </source>
</evidence>
<dbReference type="InterPro" id="IPR001387">
    <property type="entry name" value="Cro/C1-type_HTH"/>
</dbReference>
<proteinExistence type="predicted"/>
<reference evidence="2" key="1">
    <citation type="journal article" date="2021" name="Proc. Natl. Acad. Sci. U.S.A.">
        <title>A Catalog of Tens of Thousands of Viruses from Human Metagenomes Reveals Hidden Associations with Chronic Diseases.</title>
        <authorList>
            <person name="Tisza M.J."/>
            <person name="Buck C.B."/>
        </authorList>
    </citation>
    <scope>NUCLEOTIDE SEQUENCE</scope>
    <source>
        <strain evidence="2">CtjBn3</strain>
    </source>
</reference>